<feature type="transmembrane region" description="Helical" evidence="8">
    <location>
        <begin position="273"/>
        <end position="296"/>
    </location>
</feature>
<feature type="transmembrane region" description="Helical" evidence="8">
    <location>
        <begin position="339"/>
        <end position="358"/>
    </location>
</feature>
<evidence type="ECO:0000313" key="12">
    <source>
        <dbReference type="Proteomes" id="UP001564408"/>
    </source>
</evidence>
<dbReference type="PANTHER" id="PTHR43398:SF1">
    <property type="entry name" value="DOLICHOL-PHOSPHATE MANNOSYLTRANSFERASE SUBUNIT 1"/>
    <property type="match status" value="1"/>
</dbReference>
<evidence type="ECO:0000256" key="7">
    <source>
        <dbReference type="ARBA" id="ARBA00023136"/>
    </source>
</evidence>
<evidence type="ECO:0000256" key="3">
    <source>
        <dbReference type="ARBA" id="ARBA00022676"/>
    </source>
</evidence>
<evidence type="ECO:0000256" key="4">
    <source>
        <dbReference type="ARBA" id="ARBA00022679"/>
    </source>
</evidence>
<comment type="subcellular location">
    <subcellularLocation>
        <location evidence="1">Membrane</location>
        <topology evidence="1">Multi-pass membrane protein</topology>
    </subcellularLocation>
</comment>
<dbReference type="InterPro" id="IPR001173">
    <property type="entry name" value="Glyco_trans_2-like"/>
</dbReference>
<protein>
    <submittedName>
        <fullName evidence="11">Glycosyltransferase family 2 protein</fullName>
    </submittedName>
</protein>
<keyword evidence="5 8" id="KW-0812">Transmembrane</keyword>
<evidence type="ECO:0000259" key="9">
    <source>
        <dbReference type="Pfam" id="PF00535"/>
    </source>
</evidence>
<dbReference type="Pfam" id="PF00535">
    <property type="entry name" value="Glycos_transf_2"/>
    <property type="match status" value="1"/>
</dbReference>
<evidence type="ECO:0000256" key="6">
    <source>
        <dbReference type="ARBA" id="ARBA00022989"/>
    </source>
</evidence>
<evidence type="ECO:0000256" key="2">
    <source>
        <dbReference type="ARBA" id="ARBA00006739"/>
    </source>
</evidence>
<dbReference type="InterPro" id="IPR039528">
    <property type="entry name" value="DPM1-like"/>
</dbReference>
<feature type="transmembrane region" description="Helical" evidence="8">
    <location>
        <begin position="245"/>
        <end position="267"/>
    </location>
</feature>
<keyword evidence="3" id="KW-0328">Glycosyltransferase</keyword>
<dbReference type="InterPro" id="IPR007267">
    <property type="entry name" value="GtrA_DPMS_TM"/>
</dbReference>
<dbReference type="InterPro" id="IPR029044">
    <property type="entry name" value="Nucleotide-diphossugar_trans"/>
</dbReference>
<dbReference type="Gene3D" id="3.90.550.10">
    <property type="entry name" value="Spore Coat Polysaccharide Biosynthesis Protein SpsA, Chain A"/>
    <property type="match status" value="1"/>
</dbReference>
<keyword evidence="7 8" id="KW-0472">Membrane</keyword>
<gene>
    <name evidence="11" type="ORF">ABC977_02705</name>
</gene>
<evidence type="ECO:0000259" key="10">
    <source>
        <dbReference type="Pfam" id="PF04138"/>
    </source>
</evidence>
<evidence type="ECO:0000256" key="1">
    <source>
        <dbReference type="ARBA" id="ARBA00004141"/>
    </source>
</evidence>
<name>A0ABV4BBF4_9GAMM</name>
<evidence type="ECO:0000256" key="8">
    <source>
        <dbReference type="SAM" id="Phobius"/>
    </source>
</evidence>
<feature type="domain" description="Glycosyltransferase 2-like" evidence="9">
    <location>
        <begin position="12"/>
        <end position="177"/>
    </location>
</feature>
<feature type="domain" description="GtrA/DPMS transmembrane" evidence="10">
    <location>
        <begin position="248"/>
        <end position="364"/>
    </location>
</feature>
<evidence type="ECO:0000256" key="5">
    <source>
        <dbReference type="ARBA" id="ARBA00022692"/>
    </source>
</evidence>
<dbReference type="Proteomes" id="UP001564408">
    <property type="component" value="Unassembled WGS sequence"/>
</dbReference>
<dbReference type="PANTHER" id="PTHR43398">
    <property type="entry name" value="DOLICHOL-PHOSPHATE MANNOSYLTRANSFERASE SUBUNIT 1"/>
    <property type="match status" value="1"/>
</dbReference>
<comment type="caution">
    <text evidence="11">The sequence shown here is derived from an EMBL/GenBank/DDBJ whole genome shotgun (WGS) entry which is preliminary data.</text>
</comment>
<keyword evidence="4" id="KW-0808">Transferase</keyword>
<dbReference type="CDD" id="cd06442">
    <property type="entry name" value="DPM1_like"/>
    <property type="match status" value="1"/>
</dbReference>
<reference evidence="11 12" key="1">
    <citation type="submission" date="2024-05" db="EMBL/GenBank/DDBJ databases">
        <title>Genome Sequence and Characterization of the New Strain Purple Sulfur Bacterium of Genus Thioalkalicoccus.</title>
        <authorList>
            <person name="Bryantseva I.A."/>
            <person name="Kyndt J.A."/>
            <person name="Imhoff J.F."/>
        </authorList>
    </citation>
    <scope>NUCLEOTIDE SEQUENCE [LARGE SCALE GENOMIC DNA]</scope>
    <source>
        <strain evidence="11 12">Um2</strain>
    </source>
</reference>
<organism evidence="11 12">
    <name type="scientific">Thioalkalicoccus limnaeus</name>
    <dbReference type="NCBI Taxonomy" id="120681"/>
    <lineage>
        <taxon>Bacteria</taxon>
        <taxon>Pseudomonadati</taxon>
        <taxon>Pseudomonadota</taxon>
        <taxon>Gammaproteobacteria</taxon>
        <taxon>Chromatiales</taxon>
        <taxon>Chromatiaceae</taxon>
        <taxon>Thioalkalicoccus</taxon>
    </lineage>
</organism>
<dbReference type="Pfam" id="PF04138">
    <property type="entry name" value="GtrA_DPMS_TM"/>
    <property type="match status" value="1"/>
</dbReference>
<dbReference type="EMBL" id="JBDKXB010000002">
    <property type="protein sequence ID" value="MEY6431314.1"/>
    <property type="molecule type" value="Genomic_DNA"/>
</dbReference>
<proteinExistence type="inferred from homology"/>
<feature type="transmembrane region" description="Helical" evidence="8">
    <location>
        <begin position="308"/>
        <end position="333"/>
    </location>
</feature>
<accession>A0ABV4BBF4</accession>
<keyword evidence="6 8" id="KW-1133">Transmembrane helix</keyword>
<keyword evidence="12" id="KW-1185">Reference proteome</keyword>
<comment type="similarity">
    <text evidence="2">Belongs to the glycosyltransferase 2 family.</text>
</comment>
<sequence>MPSTPCPPPLLSVIVPTYNEADNLADLVGRVERTLSGLAWELIIVDDDSPDGTADRARTLAAADRRVRVLQRIGRRGLSSACIEGLLASSAPYLAVMDADLQHDETLLPDMLAALRSEDLDIVIGSRYVAGGGLGGWDERRRSMSRFAGNLGRRLIKADIKDPMSGFFMVRAEVFRRRVRRLSGVGFKILLDLFASGEPPLRFRELPYEFRVRQAGASKLDNAVLWEYLLMLIQKLLGPLIPLRFIAFSLIGGVGVGVHLLVLWLLFKGLGVSFLVGQAVATLVAMTSNFFLNNILTYRDMRLRGRALIWGWLSFVLACSVGALANVGIATYLFQAESYWVLSAIAGILVGAVWNYAVTAIYTWKRPKAGAA</sequence>
<evidence type="ECO:0000313" key="11">
    <source>
        <dbReference type="EMBL" id="MEY6431314.1"/>
    </source>
</evidence>
<dbReference type="SUPFAM" id="SSF53448">
    <property type="entry name" value="Nucleotide-diphospho-sugar transferases"/>
    <property type="match status" value="1"/>
</dbReference>